<organism evidence="4">
    <name type="scientific">Taenia asiatica</name>
    <name type="common">Asian tapeworm</name>
    <dbReference type="NCBI Taxonomy" id="60517"/>
    <lineage>
        <taxon>Eukaryota</taxon>
        <taxon>Metazoa</taxon>
        <taxon>Spiralia</taxon>
        <taxon>Lophotrochozoa</taxon>
        <taxon>Platyhelminthes</taxon>
        <taxon>Cestoda</taxon>
        <taxon>Eucestoda</taxon>
        <taxon>Cyclophyllidea</taxon>
        <taxon>Taeniidae</taxon>
        <taxon>Taenia</taxon>
    </lineage>
</organism>
<sequence length="512" mass="58180">MIESWRITDRQRLLDTSLSMSEMIGLGSVDNTRKLSLPPSSPPSLPPPPRPPETYKRQSHSRAQTEEPRCESMESSKGSSVRFLGFWKRPDAKKKSQQGEGRMQGEQRNGEPKSQQVATTAVVSEEERELLEVAAELKWLISESSRQLTDLCREEERLTGRLPAECIPECKAGHSAGLMAMITRSITCHSSVNFPTNSSMTPRSAISAAVAPCKFSGTTSSVNESWSLKRIPPTATNRFDSTGSTTISSTMSISSTSGHREQHSGPLHQVYSHLIGQKSEIVNRVHPPSRVSASRGVYEMGNWLSESQTNYRQVQSRQGPIVLPEACRQSSEPPMVPKASDSCFPLPEPQGGTADYSNGVYYNPYYRQHNYHNYQHQQEEQHQYHHHHYRQQDQQKHQRPRQHFHAYEMGDEEALERLHVELKARRTPQWSISVSPQSLLRREKTPEPHQAAFSINPRNAHEYNLGARQSCPPCTHSRSAYLDYEEEHTRTRNYVFAKRTVFYRAGDRPAVY</sequence>
<evidence type="ECO:0000256" key="1">
    <source>
        <dbReference type="SAM" id="MobiDB-lite"/>
    </source>
</evidence>
<dbReference type="EMBL" id="UYRS01018506">
    <property type="protein sequence ID" value="VDK36817.1"/>
    <property type="molecule type" value="Genomic_DNA"/>
</dbReference>
<dbReference type="STRING" id="60517.A0A0R3W838"/>
<dbReference type="OrthoDB" id="6279701at2759"/>
<feature type="compositionally biased region" description="Basic and acidic residues" evidence="1">
    <location>
        <begin position="63"/>
        <end position="74"/>
    </location>
</feature>
<evidence type="ECO:0000313" key="4">
    <source>
        <dbReference type="WBParaSite" id="TASK_0000649001-mRNA-1"/>
    </source>
</evidence>
<reference evidence="2 3" key="2">
    <citation type="submission" date="2018-11" db="EMBL/GenBank/DDBJ databases">
        <authorList>
            <consortium name="Pathogen Informatics"/>
        </authorList>
    </citation>
    <scope>NUCLEOTIDE SEQUENCE [LARGE SCALE GENOMIC DNA]</scope>
</reference>
<dbReference type="AlphaFoldDB" id="A0A0R3W838"/>
<keyword evidence="3" id="KW-1185">Reference proteome</keyword>
<proteinExistence type="predicted"/>
<feature type="compositionally biased region" description="Pro residues" evidence="1">
    <location>
        <begin position="39"/>
        <end position="52"/>
    </location>
</feature>
<feature type="compositionally biased region" description="Low complexity" evidence="1">
    <location>
        <begin position="241"/>
        <end position="257"/>
    </location>
</feature>
<feature type="region of interest" description="Disordered" evidence="1">
    <location>
        <begin position="376"/>
        <end position="401"/>
    </location>
</feature>
<name>A0A0R3W838_TAEAS</name>
<protein>
    <submittedName>
        <fullName evidence="4">SH2 domain-containing protein</fullName>
    </submittedName>
</protein>
<reference evidence="4" key="1">
    <citation type="submission" date="2017-02" db="UniProtKB">
        <authorList>
            <consortium name="WormBaseParasite"/>
        </authorList>
    </citation>
    <scope>IDENTIFICATION</scope>
</reference>
<dbReference type="Proteomes" id="UP000282613">
    <property type="component" value="Unassembled WGS sequence"/>
</dbReference>
<feature type="region of interest" description="Disordered" evidence="1">
    <location>
        <begin position="237"/>
        <end position="264"/>
    </location>
</feature>
<evidence type="ECO:0000313" key="2">
    <source>
        <dbReference type="EMBL" id="VDK36817.1"/>
    </source>
</evidence>
<evidence type="ECO:0000313" key="3">
    <source>
        <dbReference type="Proteomes" id="UP000282613"/>
    </source>
</evidence>
<accession>A0A0R3W838</accession>
<dbReference type="WBParaSite" id="TASK_0000649001-mRNA-1">
    <property type="protein sequence ID" value="TASK_0000649001-mRNA-1"/>
    <property type="gene ID" value="TASK_0000649001"/>
</dbReference>
<feature type="region of interest" description="Disordered" evidence="1">
    <location>
        <begin position="29"/>
        <end position="116"/>
    </location>
</feature>
<gene>
    <name evidence="2" type="ORF">TASK_LOCUS6491</name>
</gene>